<evidence type="ECO:0000313" key="1">
    <source>
        <dbReference type="EMBL" id="MBB4146191.1"/>
    </source>
</evidence>
<protein>
    <submittedName>
        <fullName evidence="1">Uncharacterized protein</fullName>
    </submittedName>
</protein>
<dbReference type="AlphaFoldDB" id="A0A7W6LKR2"/>
<organism evidence="1 2">
    <name type="scientific">Rhizobium rhizoryzae</name>
    <dbReference type="NCBI Taxonomy" id="451876"/>
    <lineage>
        <taxon>Bacteria</taxon>
        <taxon>Pseudomonadati</taxon>
        <taxon>Pseudomonadota</taxon>
        <taxon>Alphaproteobacteria</taxon>
        <taxon>Hyphomicrobiales</taxon>
        <taxon>Rhizobiaceae</taxon>
        <taxon>Rhizobium/Agrobacterium group</taxon>
        <taxon>Rhizobium</taxon>
    </lineage>
</organism>
<proteinExistence type="predicted"/>
<dbReference type="EMBL" id="JACIEC010000022">
    <property type="protein sequence ID" value="MBB4146191.1"/>
    <property type="molecule type" value="Genomic_DNA"/>
</dbReference>
<name>A0A7W6LKR2_9HYPH</name>
<reference evidence="1 2" key="1">
    <citation type="submission" date="2020-08" db="EMBL/GenBank/DDBJ databases">
        <title>Genomic Encyclopedia of Type Strains, Phase IV (KMG-IV): sequencing the most valuable type-strain genomes for metagenomic binning, comparative biology and taxonomic classification.</title>
        <authorList>
            <person name="Goeker M."/>
        </authorList>
    </citation>
    <scope>NUCLEOTIDE SEQUENCE [LARGE SCALE GENOMIC DNA]</scope>
    <source>
        <strain evidence="1 2">DSM 29514</strain>
    </source>
</reference>
<dbReference type="Proteomes" id="UP000519897">
    <property type="component" value="Unassembled WGS sequence"/>
</dbReference>
<accession>A0A7W6LKR2</accession>
<gene>
    <name evidence="1" type="ORF">GGQ72_004761</name>
</gene>
<keyword evidence="2" id="KW-1185">Reference proteome</keyword>
<evidence type="ECO:0000313" key="2">
    <source>
        <dbReference type="Proteomes" id="UP000519897"/>
    </source>
</evidence>
<comment type="caution">
    <text evidence="1">The sequence shown here is derived from an EMBL/GenBank/DDBJ whole genome shotgun (WGS) entry which is preliminary data.</text>
</comment>
<sequence>MENPPIASPINRSRWSGLGRTATKRAMIRLPDGGDAVGGVAEALAWTPPYCVIDIHGTKVFW</sequence>